<evidence type="ECO:0000256" key="11">
    <source>
        <dbReference type="ARBA" id="ARBA00049878"/>
    </source>
</evidence>
<dbReference type="AlphaFoldDB" id="A0A2Z5FS59"/>
<reference evidence="12 13" key="1">
    <citation type="journal article" date="2018" name="Front. Microbiol.">
        <title>Hydrolytic Capabilities as a Key to Environmental Success: Chitinolytic and Cellulolytic Acidobacteria From Acidic Sub-arctic Soils and Boreal Peatlands.</title>
        <authorList>
            <person name="Belova S.E."/>
            <person name="Ravin N.V."/>
            <person name="Pankratov T.A."/>
            <person name="Rakitin A.L."/>
            <person name="Ivanova A.A."/>
            <person name="Beletsky A.V."/>
            <person name="Mardanov A.V."/>
            <person name="Sinninghe Damste J.S."/>
            <person name="Dedysh S.N."/>
        </authorList>
    </citation>
    <scope>NUCLEOTIDE SEQUENCE [LARGE SCALE GENOMIC DNA]</scope>
    <source>
        <strain evidence="12 13">SBC82</strain>
    </source>
</reference>
<evidence type="ECO:0000256" key="3">
    <source>
        <dbReference type="ARBA" id="ARBA00011950"/>
    </source>
</evidence>
<gene>
    <name evidence="12" type="ORF">ACPOL_0205</name>
</gene>
<evidence type="ECO:0000256" key="10">
    <source>
        <dbReference type="ARBA" id="ARBA00032474"/>
    </source>
</evidence>
<evidence type="ECO:0000256" key="9">
    <source>
        <dbReference type="ARBA" id="ARBA00030781"/>
    </source>
</evidence>
<evidence type="ECO:0000313" key="13">
    <source>
        <dbReference type="Proteomes" id="UP000253606"/>
    </source>
</evidence>
<dbReference type="CDD" id="cd00754">
    <property type="entry name" value="Ubl_MoaD"/>
    <property type="match status" value="1"/>
</dbReference>
<dbReference type="GO" id="GO:0006777">
    <property type="term" value="P:Mo-molybdopterin cofactor biosynthetic process"/>
    <property type="evidence" value="ECO:0007669"/>
    <property type="project" value="UniProtKB-KW"/>
</dbReference>
<dbReference type="SUPFAM" id="SSF54690">
    <property type="entry name" value="Molybdopterin synthase subunit MoaE"/>
    <property type="match status" value="1"/>
</dbReference>
<evidence type="ECO:0000256" key="8">
    <source>
        <dbReference type="ARBA" id="ARBA00030407"/>
    </source>
</evidence>
<evidence type="ECO:0000256" key="5">
    <source>
        <dbReference type="ARBA" id="ARBA00023150"/>
    </source>
</evidence>
<evidence type="ECO:0000313" key="12">
    <source>
        <dbReference type="EMBL" id="AXC09590.1"/>
    </source>
</evidence>
<comment type="catalytic activity">
    <reaction evidence="11">
        <text>2 [molybdopterin-synthase sulfur-carrier protein]-C-terminal-Gly-aminoethanethioate + cyclic pyranopterin phosphate + H2O = molybdopterin + 2 [molybdopterin-synthase sulfur-carrier protein]-C-terminal Gly-Gly + 2 H(+)</text>
        <dbReference type="Rhea" id="RHEA:26333"/>
        <dbReference type="Rhea" id="RHEA-COMP:12202"/>
        <dbReference type="Rhea" id="RHEA-COMP:19907"/>
        <dbReference type="ChEBI" id="CHEBI:15377"/>
        <dbReference type="ChEBI" id="CHEBI:15378"/>
        <dbReference type="ChEBI" id="CHEBI:58698"/>
        <dbReference type="ChEBI" id="CHEBI:59648"/>
        <dbReference type="ChEBI" id="CHEBI:90778"/>
        <dbReference type="ChEBI" id="CHEBI:232372"/>
        <dbReference type="EC" id="2.8.1.12"/>
    </reaction>
</comment>
<dbReference type="EMBL" id="CP030840">
    <property type="protein sequence ID" value="AXC09590.1"/>
    <property type="molecule type" value="Genomic_DNA"/>
</dbReference>
<dbReference type="SUPFAM" id="SSF54285">
    <property type="entry name" value="MoaD/ThiS"/>
    <property type="match status" value="1"/>
</dbReference>
<evidence type="ECO:0000256" key="6">
    <source>
        <dbReference type="ARBA" id="ARBA00026066"/>
    </source>
</evidence>
<evidence type="ECO:0000256" key="1">
    <source>
        <dbReference type="ARBA" id="ARBA00005046"/>
    </source>
</evidence>
<comment type="similarity">
    <text evidence="2">Belongs to the MoaE family.</text>
</comment>
<dbReference type="InterPro" id="IPR012675">
    <property type="entry name" value="Beta-grasp_dom_sf"/>
</dbReference>
<keyword evidence="13" id="KW-1185">Reference proteome</keyword>
<dbReference type="Pfam" id="PF02391">
    <property type="entry name" value="MoaE"/>
    <property type="match status" value="1"/>
</dbReference>
<dbReference type="InterPro" id="IPR036563">
    <property type="entry name" value="MoaE_sf"/>
</dbReference>
<dbReference type="PANTHER" id="PTHR23404">
    <property type="entry name" value="MOLYBDOPTERIN SYNTHASE RELATED"/>
    <property type="match status" value="1"/>
</dbReference>
<dbReference type="KEGG" id="abas:ACPOL_0205"/>
<accession>A0A2Z5FS59</accession>
<name>A0A2Z5FS59_9BACT</name>
<dbReference type="CDD" id="cd00756">
    <property type="entry name" value="MoaE"/>
    <property type="match status" value="1"/>
</dbReference>
<proteinExistence type="inferred from homology"/>
<dbReference type="InterPro" id="IPR003448">
    <property type="entry name" value="Mopterin_biosynth_MoaE"/>
</dbReference>
<dbReference type="Gene3D" id="3.90.1170.40">
    <property type="entry name" value="Molybdopterin biosynthesis MoaE subunit"/>
    <property type="match status" value="1"/>
</dbReference>
<dbReference type="InterPro" id="IPR003749">
    <property type="entry name" value="ThiS/MoaD-like"/>
</dbReference>
<dbReference type="GO" id="GO:0030366">
    <property type="term" value="F:molybdopterin synthase activity"/>
    <property type="evidence" value="ECO:0007669"/>
    <property type="project" value="UniProtKB-EC"/>
</dbReference>
<evidence type="ECO:0000256" key="7">
    <source>
        <dbReference type="ARBA" id="ARBA00029745"/>
    </source>
</evidence>
<sequence length="286" mass="31339">MRELWFTAKRTFHAFRIPAAIVEVPVKFRPEEELAPEVAACHTRPMRVRVLLFGPLAEIYGVREESLELPGSPRAEDVYQHYRQRDSRLGQLEKSLHLAVNQVVVGPNHPLAPEDEVALLPPVCGGSDAIAISPPDIIDLLDGPLEAHPWRKHLVNKAGSYGAISTFEGLVRKEDDADPVVALAFDAYRPMALGALRAVAEEARRRWPIQGIVMLHRLGTVPAGEVCVVTAVATGHRGEAFAACKFLIDTLKATVPIWKKEITASRSHWVEGVLLPGAATAEDLVS</sequence>
<dbReference type="Pfam" id="PF02597">
    <property type="entry name" value="ThiS"/>
    <property type="match status" value="1"/>
</dbReference>
<dbReference type="OrthoDB" id="9803224at2"/>
<organism evidence="12 13">
    <name type="scientific">Acidisarcina polymorpha</name>
    <dbReference type="NCBI Taxonomy" id="2211140"/>
    <lineage>
        <taxon>Bacteria</taxon>
        <taxon>Pseudomonadati</taxon>
        <taxon>Acidobacteriota</taxon>
        <taxon>Terriglobia</taxon>
        <taxon>Terriglobales</taxon>
        <taxon>Acidobacteriaceae</taxon>
        <taxon>Acidisarcina</taxon>
    </lineage>
</organism>
<evidence type="ECO:0000256" key="2">
    <source>
        <dbReference type="ARBA" id="ARBA00005426"/>
    </source>
</evidence>
<keyword evidence="5" id="KW-0501">Molybdenum cofactor biosynthesis</keyword>
<dbReference type="InterPro" id="IPR016155">
    <property type="entry name" value="Mopterin_synth/thiamin_S_b"/>
</dbReference>
<dbReference type="Proteomes" id="UP000253606">
    <property type="component" value="Chromosome"/>
</dbReference>
<comment type="pathway">
    <text evidence="1">Cofactor biosynthesis; molybdopterin biosynthesis.</text>
</comment>
<dbReference type="EC" id="2.8.1.12" evidence="3"/>
<dbReference type="Gene3D" id="3.10.20.30">
    <property type="match status" value="1"/>
</dbReference>
<comment type="subunit">
    <text evidence="6">Heterotetramer of 2 MoaD subunits and 2 MoaE subunits. Also stable as homodimer. The enzyme changes between these two forms during catalysis.</text>
</comment>
<protein>
    <recommendedName>
        <fullName evidence="4">Molybdopterin synthase catalytic subunit</fullName>
        <ecNumber evidence="3">2.8.1.12</ecNumber>
    </recommendedName>
    <alternativeName>
        <fullName evidence="9">MPT synthase subunit 2</fullName>
    </alternativeName>
    <alternativeName>
        <fullName evidence="7">Molybdenum cofactor biosynthesis protein E</fullName>
    </alternativeName>
    <alternativeName>
        <fullName evidence="8">Molybdopterin-converting factor large subunit</fullName>
    </alternativeName>
    <alternativeName>
        <fullName evidence="10">Molybdopterin-converting factor subunit 2</fullName>
    </alternativeName>
</protein>
<evidence type="ECO:0000256" key="4">
    <source>
        <dbReference type="ARBA" id="ARBA00013858"/>
    </source>
</evidence>